<protein>
    <submittedName>
        <fullName evidence="1">Uncharacterized protein</fullName>
    </submittedName>
</protein>
<sequence length="605" mass="66217">METWKVVFLLHTFCLLGLLTPTPTKADPNLLEYSCTPEEYTTGDNTPALSTNHQYDDHAPNHTTTTFLTELSTALFTGLSTDATALTNGFYSFTTLTPTYGLFLCRGDLSPADCLDCIVFATQDVAKLCPRSKQVVTIWYSECMLRYSNVSIIATLDVSGGTISLSEQTRNETGFGYVVREVMESVVARASSGDSGKKFATKEANFSTLQSVYSLAQCTPDLSASDCSYCLSESIGDLRGPSFNFSYQGGQRLLPSCIVRYDIYQFYGTSTTTHTALLPPLLPPPVLPTRSPPPVLPTRSPPPVLSPPHPPTSSPGKKKISPEVLDLIAIIVPIGVSILLYTACFCYISRKAKKKFITIKEDTVEIKITTTKSLQYDLGMIKAATNNFSDENKIGGGGFGPLYKGLLADGQAIAVKRLSRTLVQDLKEFKDAVALILGVDKTRGKESEIVRTSGYMSPEYTTHGQWSTKSDVFSFGVLVLEIITGKKNNFSQSAAATDLLSYVWNLWSGETPLDLMDATMKGTYSRDEVIRCIHIALLCVQEDPNARPPMAMVVPMLDGYSTVMSIPQEPGFFARSITNIELDQCANKSIVWSVNEVSITELQPR</sequence>
<reference evidence="1 2" key="1">
    <citation type="journal article" date="2021" name="Hortic Res">
        <title>High-quality reference genome and annotation aids understanding of berry development for evergreen blueberry (Vaccinium darrowii).</title>
        <authorList>
            <person name="Yu J."/>
            <person name="Hulse-Kemp A.M."/>
            <person name="Babiker E."/>
            <person name="Staton M."/>
        </authorList>
    </citation>
    <scope>NUCLEOTIDE SEQUENCE [LARGE SCALE GENOMIC DNA]</scope>
    <source>
        <strain evidence="2">cv. NJ 8807/NJ 8810</strain>
        <tissue evidence="1">Young leaf</tissue>
    </source>
</reference>
<name>A0ACB7ZN38_9ERIC</name>
<dbReference type="Proteomes" id="UP000828048">
    <property type="component" value="Chromosome 9"/>
</dbReference>
<accession>A0ACB7ZN38</accession>
<organism evidence="1 2">
    <name type="scientific">Vaccinium darrowii</name>
    <dbReference type="NCBI Taxonomy" id="229202"/>
    <lineage>
        <taxon>Eukaryota</taxon>
        <taxon>Viridiplantae</taxon>
        <taxon>Streptophyta</taxon>
        <taxon>Embryophyta</taxon>
        <taxon>Tracheophyta</taxon>
        <taxon>Spermatophyta</taxon>
        <taxon>Magnoliopsida</taxon>
        <taxon>eudicotyledons</taxon>
        <taxon>Gunneridae</taxon>
        <taxon>Pentapetalae</taxon>
        <taxon>asterids</taxon>
        <taxon>Ericales</taxon>
        <taxon>Ericaceae</taxon>
        <taxon>Vaccinioideae</taxon>
        <taxon>Vaccinieae</taxon>
        <taxon>Vaccinium</taxon>
    </lineage>
</organism>
<dbReference type="EMBL" id="CM037159">
    <property type="protein sequence ID" value="KAH7867307.1"/>
    <property type="molecule type" value="Genomic_DNA"/>
</dbReference>
<proteinExistence type="predicted"/>
<gene>
    <name evidence="1" type="ORF">Vadar_031766</name>
</gene>
<comment type="caution">
    <text evidence="1">The sequence shown here is derived from an EMBL/GenBank/DDBJ whole genome shotgun (WGS) entry which is preliminary data.</text>
</comment>
<evidence type="ECO:0000313" key="1">
    <source>
        <dbReference type="EMBL" id="KAH7867307.1"/>
    </source>
</evidence>
<keyword evidence="2" id="KW-1185">Reference proteome</keyword>
<evidence type="ECO:0000313" key="2">
    <source>
        <dbReference type="Proteomes" id="UP000828048"/>
    </source>
</evidence>